<dbReference type="OrthoDB" id="9761577at2"/>
<dbReference type="EMBL" id="FNFX01000002">
    <property type="protein sequence ID" value="SDK32404.1"/>
    <property type="molecule type" value="Genomic_DNA"/>
</dbReference>
<gene>
    <name evidence="11" type="ORF">SAMN05192566_0890</name>
</gene>
<evidence type="ECO:0000256" key="8">
    <source>
        <dbReference type="ARBA" id="ARBA00031423"/>
    </source>
</evidence>
<dbReference type="Pfam" id="PF02446">
    <property type="entry name" value="Glyco_hydro_77"/>
    <property type="match status" value="1"/>
</dbReference>
<dbReference type="EC" id="2.4.1.25" evidence="3 10"/>
<comment type="catalytic activity">
    <reaction evidence="1 10">
        <text>Transfers a segment of a (1-&gt;4)-alpha-D-glucan to a new position in an acceptor, which may be glucose or a (1-&gt;4)-alpha-D-glucan.</text>
        <dbReference type="EC" id="2.4.1.25"/>
    </reaction>
</comment>
<evidence type="ECO:0000256" key="7">
    <source>
        <dbReference type="ARBA" id="ARBA00023277"/>
    </source>
</evidence>
<keyword evidence="7 10" id="KW-0119">Carbohydrate metabolism</keyword>
<evidence type="ECO:0000256" key="9">
    <source>
        <dbReference type="ARBA" id="ARBA00031501"/>
    </source>
</evidence>
<evidence type="ECO:0000256" key="2">
    <source>
        <dbReference type="ARBA" id="ARBA00005684"/>
    </source>
</evidence>
<proteinExistence type="inferred from homology"/>
<evidence type="ECO:0000313" key="12">
    <source>
        <dbReference type="Proteomes" id="UP000198629"/>
    </source>
</evidence>
<reference evidence="12" key="1">
    <citation type="submission" date="2016-10" db="EMBL/GenBank/DDBJ databases">
        <authorList>
            <person name="Varghese N."/>
            <person name="Submissions S."/>
        </authorList>
    </citation>
    <scope>NUCLEOTIDE SEQUENCE [LARGE SCALE GENOMIC DNA]</scope>
    <source>
        <strain evidence="12">CBMB127</strain>
    </source>
</reference>
<evidence type="ECO:0000313" key="11">
    <source>
        <dbReference type="EMBL" id="SDK32404.1"/>
    </source>
</evidence>
<dbReference type="STRING" id="492660.SAMN05192566_0890"/>
<dbReference type="InterPro" id="IPR003385">
    <property type="entry name" value="Glyco_hydro_77"/>
</dbReference>
<sequence>MTQARQAGVLMHITSLPEGKVGPDAYRFIDTLVEMGVAIWQTLPVNMPHDDQSPYQSVSAHAGHPGMISTQQLLKEGWCLPNEVDLPLPAVIARVMPRVQSNGVSTVDNHGLSWSGFARFCQAQRYWLEDFSLFLSLREQHQHQGWHQWPETYRLHDDQVLQTYAAIHQETLTLIKFTQYLFFQQWAQLKRYANQHGVKLFGDIPIFVAYDSADVWAHPEWFKLDESLDMTVVAGVPPDYFSETGQRWGNPHYNWARMQAYGFSWWLGRVDTLSTLFDIVRIDHFRGLQAAWEIPASEPTAIHGCWQEAPGDALLQAITRTFPQVSLVAEDLGIITAEVDALRHIYGLPGMKILQFAFGGGEDNPYLPENIEENSVAYTGTHDNDTTLGWYLAAPEHIRAHVQHYLQQVSPEMPQALIQLALQSAACLAVVPMQDILGLDSRARMNTPGTTQGNWAWRMEWSQLTDEKQQVFKQMIKESGRVYV</sequence>
<dbReference type="NCBIfam" id="NF011080">
    <property type="entry name" value="PRK14508.1-3"/>
    <property type="match status" value="1"/>
</dbReference>
<dbReference type="Proteomes" id="UP000198629">
    <property type="component" value="Unassembled WGS sequence"/>
</dbReference>
<evidence type="ECO:0000256" key="5">
    <source>
        <dbReference type="ARBA" id="ARBA00022676"/>
    </source>
</evidence>
<dbReference type="Gene3D" id="3.20.20.80">
    <property type="entry name" value="Glycosidases"/>
    <property type="match status" value="1"/>
</dbReference>
<organism evidence="11 12">
    <name type="scientific">Methylophilus rhizosphaerae</name>
    <dbReference type="NCBI Taxonomy" id="492660"/>
    <lineage>
        <taxon>Bacteria</taxon>
        <taxon>Pseudomonadati</taxon>
        <taxon>Pseudomonadota</taxon>
        <taxon>Betaproteobacteria</taxon>
        <taxon>Nitrosomonadales</taxon>
        <taxon>Methylophilaceae</taxon>
        <taxon>Methylophilus</taxon>
    </lineage>
</organism>
<dbReference type="NCBIfam" id="TIGR00217">
    <property type="entry name" value="malQ"/>
    <property type="match status" value="1"/>
</dbReference>
<name>A0A1G9AZV1_9PROT</name>
<keyword evidence="6 10" id="KW-0808">Transferase</keyword>
<evidence type="ECO:0000256" key="1">
    <source>
        <dbReference type="ARBA" id="ARBA00000439"/>
    </source>
</evidence>
<dbReference type="PANTHER" id="PTHR32438">
    <property type="entry name" value="4-ALPHA-GLUCANOTRANSFERASE DPE1, CHLOROPLASTIC/AMYLOPLASTIC"/>
    <property type="match status" value="1"/>
</dbReference>
<dbReference type="GO" id="GO:0005975">
    <property type="term" value="P:carbohydrate metabolic process"/>
    <property type="evidence" value="ECO:0007669"/>
    <property type="project" value="InterPro"/>
</dbReference>
<keyword evidence="12" id="KW-1185">Reference proteome</keyword>
<evidence type="ECO:0000256" key="10">
    <source>
        <dbReference type="RuleBase" id="RU361207"/>
    </source>
</evidence>
<dbReference type="RefSeq" id="WP_091470711.1">
    <property type="nucleotide sequence ID" value="NZ_FNFX01000002.1"/>
</dbReference>
<keyword evidence="5 10" id="KW-0328">Glycosyltransferase</keyword>
<dbReference type="GO" id="GO:0004134">
    <property type="term" value="F:4-alpha-glucanotransferase activity"/>
    <property type="evidence" value="ECO:0007669"/>
    <property type="project" value="UniProtKB-EC"/>
</dbReference>
<dbReference type="PANTHER" id="PTHR32438:SF5">
    <property type="entry name" value="4-ALPHA-GLUCANOTRANSFERASE DPE1, CHLOROPLASTIC_AMYLOPLASTIC"/>
    <property type="match status" value="1"/>
</dbReference>
<comment type="similarity">
    <text evidence="2 10">Belongs to the disproportionating enzyme family.</text>
</comment>
<accession>A0A1G9AZV1</accession>
<evidence type="ECO:0000256" key="6">
    <source>
        <dbReference type="ARBA" id="ARBA00022679"/>
    </source>
</evidence>
<evidence type="ECO:0000256" key="4">
    <source>
        <dbReference type="ARBA" id="ARBA00020295"/>
    </source>
</evidence>
<dbReference type="SUPFAM" id="SSF51445">
    <property type="entry name" value="(Trans)glycosidases"/>
    <property type="match status" value="1"/>
</dbReference>
<protein>
    <recommendedName>
        <fullName evidence="4 10">4-alpha-glucanotransferase</fullName>
        <ecNumber evidence="3 10">2.4.1.25</ecNumber>
    </recommendedName>
    <alternativeName>
        <fullName evidence="8 10">Amylomaltase</fullName>
    </alternativeName>
    <alternativeName>
        <fullName evidence="9 10">Disproportionating enzyme</fullName>
    </alternativeName>
</protein>
<dbReference type="AlphaFoldDB" id="A0A1G9AZV1"/>
<dbReference type="InterPro" id="IPR017853">
    <property type="entry name" value="GH"/>
</dbReference>
<evidence type="ECO:0000256" key="3">
    <source>
        <dbReference type="ARBA" id="ARBA00012560"/>
    </source>
</evidence>